<comment type="similarity">
    <text evidence="7">Belongs to the drug/metabolite transporter (DMT) superfamily. Small multidrug resistance (SMR) (TC 2.A.7.1) family.</text>
</comment>
<dbReference type="Proteomes" id="UP000007397">
    <property type="component" value="Chromosome"/>
</dbReference>
<keyword evidence="5 8" id="KW-1133">Transmembrane helix</keyword>
<dbReference type="KEGG" id="hhd:HBHAL_2633"/>
<feature type="transmembrane region" description="Helical" evidence="8">
    <location>
        <begin position="31"/>
        <end position="51"/>
    </location>
</feature>
<feature type="transmembrane region" description="Helical" evidence="8">
    <location>
        <begin position="6"/>
        <end position="24"/>
    </location>
</feature>
<gene>
    <name evidence="9" type="primary">yvaE</name>
    <name evidence="9" type="ordered locus">HBHAL_2633</name>
</gene>
<proteinExistence type="inferred from homology"/>
<dbReference type="GO" id="GO:0022857">
    <property type="term" value="F:transmembrane transporter activity"/>
    <property type="evidence" value="ECO:0007669"/>
    <property type="project" value="InterPro"/>
</dbReference>
<keyword evidence="6 8" id="KW-0472">Membrane</keyword>
<dbReference type="PATRIC" id="fig|866895.3.peg.1650"/>
<dbReference type="InterPro" id="IPR045324">
    <property type="entry name" value="Small_multidrug_res"/>
</dbReference>
<evidence type="ECO:0000256" key="6">
    <source>
        <dbReference type="ARBA" id="ARBA00023136"/>
    </source>
</evidence>
<organism evidence="9 10">
    <name type="scientific">Halobacillus halophilus (strain ATCC 35676 / DSM 2266 / JCM 20832 / KCTC 3685 / LMG 17431 / NBRC 102448 / NCIMB 2269)</name>
    <name type="common">Sporosarcina halophila</name>
    <dbReference type="NCBI Taxonomy" id="866895"/>
    <lineage>
        <taxon>Bacteria</taxon>
        <taxon>Bacillati</taxon>
        <taxon>Bacillota</taxon>
        <taxon>Bacilli</taxon>
        <taxon>Bacillales</taxon>
        <taxon>Bacillaceae</taxon>
        <taxon>Halobacillus</taxon>
    </lineage>
</organism>
<dbReference type="RefSeq" id="WP_014642878.1">
    <property type="nucleotide sequence ID" value="NC_017668.1"/>
</dbReference>
<dbReference type="InterPro" id="IPR000390">
    <property type="entry name" value="Small_drug/metabolite_transptr"/>
</dbReference>
<dbReference type="PANTHER" id="PTHR30561:SF1">
    <property type="entry name" value="MULTIDRUG TRANSPORTER EMRE"/>
    <property type="match status" value="1"/>
</dbReference>
<dbReference type="eggNOG" id="COG2076">
    <property type="taxonomic scope" value="Bacteria"/>
</dbReference>
<evidence type="ECO:0000313" key="9">
    <source>
        <dbReference type="EMBL" id="CCG44984.1"/>
    </source>
</evidence>
<comment type="subcellular location">
    <subcellularLocation>
        <location evidence="1 7">Cell membrane</location>
        <topology evidence="1 7">Multi-pass membrane protein</topology>
    </subcellularLocation>
</comment>
<keyword evidence="10" id="KW-1185">Reference proteome</keyword>
<reference evidence="9 10" key="1">
    <citation type="journal article" date="2013" name="Environ. Microbiol.">
        <title>Chloride and organic osmolytes: a hybrid strategy to cope with elevated salinities by the moderately halophilic, chloride-dependent bacterium Halobacillus halophilus.</title>
        <authorList>
            <person name="Saum S.H."/>
            <person name="Pfeiffer F."/>
            <person name="Palm P."/>
            <person name="Rampp M."/>
            <person name="Schuster S.C."/>
            <person name="Muller V."/>
            <person name="Oesterhelt D."/>
        </authorList>
    </citation>
    <scope>NUCLEOTIDE SEQUENCE [LARGE SCALE GENOMIC DNA]</scope>
    <source>
        <strain evidence="10">ATCC 35676 / DSM 2266 / JCM 20832 / KCTC 3685 / LMG 17431 / NBRC 102448 / NCIMB 2269</strain>
    </source>
</reference>
<keyword evidence="3" id="KW-1003">Cell membrane</keyword>
<evidence type="ECO:0000256" key="5">
    <source>
        <dbReference type="ARBA" id="ARBA00022989"/>
    </source>
</evidence>
<dbReference type="HOGENOM" id="CLU_133067_0_1_9"/>
<sequence>MGYLIAALILAALGQVTVKLSLGFKRILPSLLSFVLFGLCIYFLTLSVQYIEVGIAYAVWSGVSIAATTLLGILFFNEKITRRKLVSTLLILVGVVIL</sequence>
<evidence type="ECO:0000256" key="8">
    <source>
        <dbReference type="SAM" id="Phobius"/>
    </source>
</evidence>
<dbReference type="STRING" id="866895.HBHAL_2633"/>
<keyword evidence="2" id="KW-0813">Transport</keyword>
<evidence type="ECO:0000256" key="2">
    <source>
        <dbReference type="ARBA" id="ARBA00022448"/>
    </source>
</evidence>
<name>I0JLG4_HALH3</name>
<protein>
    <submittedName>
        <fullName evidence="9">Small multidrug resistance protein</fullName>
    </submittedName>
</protein>
<evidence type="ECO:0000256" key="1">
    <source>
        <dbReference type="ARBA" id="ARBA00004651"/>
    </source>
</evidence>
<feature type="transmembrane region" description="Helical" evidence="8">
    <location>
        <begin position="57"/>
        <end position="76"/>
    </location>
</feature>
<dbReference type="Pfam" id="PF00893">
    <property type="entry name" value="Multi_Drug_Res"/>
    <property type="match status" value="1"/>
</dbReference>
<dbReference type="InterPro" id="IPR037185">
    <property type="entry name" value="EmrE-like"/>
</dbReference>
<evidence type="ECO:0000256" key="4">
    <source>
        <dbReference type="ARBA" id="ARBA00022692"/>
    </source>
</evidence>
<keyword evidence="4 7" id="KW-0812">Transmembrane</keyword>
<dbReference type="Gene3D" id="1.10.3730.20">
    <property type="match status" value="1"/>
</dbReference>
<dbReference type="PANTHER" id="PTHR30561">
    <property type="entry name" value="SMR FAMILY PROTON-DEPENDENT DRUG EFFLUX TRANSPORTER SUGE"/>
    <property type="match status" value="1"/>
</dbReference>
<evidence type="ECO:0000256" key="7">
    <source>
        <dbReference type="RuleBase" id="RU003942"/>
    </source>
</evidence>
<dbReference type="EMBL" id="HE717023">
    <property type="protein sequence ID" value="CCG44984.1"/>
    <property type="molecule type" value="Genomic_DNA"/>
</dbReference>
<dbReference type="GO" id="GO:0005886">
    <property type="term" value="C:plasma membrane"/>
    <property type="evidence" value="ECO:0007669"/>
    <property type="project" value="UniProtKB-SubCell"/>
</dbReference>
<evidence type="ECO:0000313" key="10">
    <source>
        <dbReference type="Proteomes" id="UP000007397"/>
    </source>
</evidence>
<accession>I0JLG4</accession>
<dbReference type="SUPFAM" id="SSF103481">
    <property type="entry name" value="Multidrug resistance efflux transporter EmrE"/>
    <property type="match status" value="1"/>
</dbReference>
<dbReference type="AlphaFoldDB" id="I0JLG4"/>
<evidence type="ECO:0000256" key="3">
    <source>
        <dbReference type="ARBA" id="ARBA00022475"/>
    </source>
</evidence>